<gene>
    <name evidence="1" type="ORF">TTHT_0473</name>
</gene>
<organism evidence="1 2">
    <name type="scientific">Thermotomaculum hydrothermale</name>
    <dbReference type="NCBI Taxonomy" id="981385"/>
    <lineage>
        <taxon>Bacteria</taxon>
        <taxon>Pseudomonadati</taxon>
        <taxon>Acidobacteriota</taxon>
        <taxon>Holophagae</taxon>
        <taxon>Thermotomaculales</taxon>
        <taxon>Thermotomaculaceae</taxon>
        <taxon>Thermotomaculum</taxon>
    </lineage>
</organism>
<dbReference type="KEGG" id="thyd:TTHT_0473"/>
<dbReference type="EMBL" id="AP017470">
    <property type="protein sequence ID" value="BBB32064.1"/>
    <property type="molecule type" value="Genomic_DNA"/>
</dbReference>
<dbReference type="AlphaFoldDB" id="A0A7R6PGB2"/>
<dbReference type="RefSeq" id="WP_201328403.1">
    <property type="nucleotide sequence ID" value="NZ_AP017470.1"/>
</dbReference>
<sequence>MTDTSANLPKKSNKTSPSELDLLTFYDFISNAKENASAKNIANLTILTLMGRLKVKNGVIKTGDIEIIKGKAQKKYSINRQLIYGRKKIGEVKLGGKNEQITLTRKETMFIDTICHLSTILLKNIDNIDSLKNANKKLSKKILQFESIFEASKEMLFTRDIEKTISICLNIISGSLGIKEIALKIKENDREKIFTRNLTSKDLKEKKLKKLK</sequence>
<evidence type="ECO:0000313" key="1">
    <source>
        <dbReference type="EMBL" id="BBB32064.1"/>
    </source>
</evidence>
<keyword evidence="2" id="KW-1185">Reference proteome</keyword>
<name>A0A7R6PGB2_9BACT</name>
<reference evidence="1 2" key="1">
    <citation type="journal article" date="2012" name="Extremophiles">
        <title>Thermotomaculum hydrothermale gen. nov., sp. nov., a novel heterotrophic thermophile within the phylum Acidobacteria from a deep-sea hydrothermal vent chimney in the Southern Okinawa Trough.</title>
        <authorList>
            <person name="Izumi H."/>
            <person name="Nunoura T."/>
            <person name="Miyazaki M."/>
            <person name="Mino S."/>
            <person name="Toki T."/>
            <person name="Takai K."/>
            <person name="Sako Y."/>
            <person name="Sawabe T."/>
            <person name="Nakagawa S."/>
        </authorList>
    </citation>
    <scope>NUCLEOTIDE SEQUENCE [LARGE SCALE GENOMIC DNA]</scope>
    <source>
        <strain evidence="1 2">AC55</strain>
    </source>
</reference>
<protein>
    <submittedName>
        <fullName evidence="1">Uncharacterized protein</fullName>
    </submittedName>
</protein>
<proteinExistence type="predicted"/>
<evidence type="ECO:0000313" key="2">
    <source>
        <dbReference type="Proteomes" id="UP000595564"/>
    </source>
</evidence>
<accession>A0A7R6PGB2</accession>
<dbReference type="Proteomes" id="UP000595564">
    <property type="component" value="Chromosome"/>
</dbReference>